<dbReference type="EMBL" id="BNAG01000003">
    <property type="protein sequence ID" value="GHE69313.1"/>
    <property type="molecule type" value="Genomic_DNA"/>
</dbReference>
<keyword evidence="14" id="KW-0963">Cytoplasm</keyword>
<dbReference type="GO" id="GO:0016874">
    <property type="term" value="F:ligase activity"/>
    <property type="evidence" value="ECO:0007669"/>
    <property type="project" value="UniProtKB-KW"/>
</dbReference>
<dbReference type="RefSeq" id="WP_189630742.1">
    <property type="nucleotide sequence ID" value="NZ_BNAG01000003.1"/>
</dbReference>
<keyword evidence="6 15" id="KW-0547">Nucleotide-binding</keyword>
<evidence type="ECO:0000256" key="14">
    <source>
        <dbReference type="HAMAP-Rule" id="MF_00047"/>
    </source>
</evidence>
<dbReference type="Pfam" id="PF07478">
    <property type="entry name" value="Dala_Dala_lig_C"/>
    <property type="match status" value="1"/>
</dbReference>
<comment type="cofactor">
    <cofactor evidence="1">
        <name>Mn(2+)</name>
        <dbReference type="ChEBI" id="CHEBI:29035"/>
    </cofactor>
</comment>
<comment type="pathway">
    <text evidence="14">Cell wall biogenesis; peptidoglycan biosynthesis.</text>
</comment>
<evidence type="ECO:0000313" key="18">
    <source>
        <dbReference type="Proteomes" id="UP000658258"/>
    </source>
</evidence>
<sequence>MPTHNLAIVFGGKSTEHEISILSAKSILKHLDRSQYSLFIIKIDTSGHWYLIQETEIDDKQAGREVVLVPGSPKARLIAVENGELITTLDVAFPVLHGLFGEDGTIQGLFKMVDLAFVGCDVLDAAACMDKDVTKRLLRDAGIHVAPYLMASPQHIPTFETVEAELGLPVFIKPANLGSSVGVFKINSATEYKEKLKVALSYDHKVLIEQQIVGKEVECSVLGNEEPKASLPGEIITNTEFYDFESKYVDSNASSTQIPASITDEQIEIVRETAVKAYQVMGCHGLARVDFFVTSAGEILINEINTLPGFTNISMYPKMWEATGIGYAELLDLLIELALNKHEKDAALNVMAREVK</sequence>
<evidence type="ECO:0000256" key="12">
    <source>
        <dbReference type="ARBA" id="ARBA00023316"/>
    </source>
</evidence>
<keyword evidence="9 14" id="KW-0133">Cell shape</keyword>
<dbReference type="InterPro" id="IPR016185">
    <property type="entry name" value="PreATP-grasp_dom_sf"/>
</dbReference>
<dbReference type="InterPro" id="IPR011095">
    <property type="entry name" value="Dala_Dala_lig_C"/>
</dbReference>
<comment type="function">
    <text evidence="14">Cell wall formation.</text>
</comment>
<feature type="domain" description="ATP-grasp" evidence="16">
    <location>
        <begin position="135"/>
        <end position="336"/>
    </location>
</feature>
<dbReference type="PANTHER" id="PTHR23132">
    <property type="entry name" value="D-ALANINE--D-ALANINE LIGASE"/>
    <property type="match status" value="1"/>
</dbReference>
<dbReference type="Proteomes" id="UP000658258">
    <property type="component" value="Unassembled WGS sequence"/>
</dbReference>
<dbReference type="PIRSF" id="PIRSF039102">
    <property type="entry name" value="Ddl/VanB"/>
    <property type="match status" value="1"/>
</dbReference>
<comment type="caution">
    <text evidence="17">The sequence shown here is derived from an EMBL/GenBank/DDBJ whole genome shotgun (WGS) entry which is preliminary data.</text>
</comment>
<dbReference type="NCBIfam" id="NF002378">
    <property type="entry name" value="PRK01372.1"/>
    <property type="match status" value="1"/>
</dbReference>
<evidence type="ECO:0000313" key="17">
    <source>
        <dbReference type="EMBL" id="GHE69313.1"/>
    </source>
</evidence>
<protein>
    <recommendedName>
        <fullName evidence="14">D-alanine--D-alanine ligase</fullName>
        <ecNumber evidence="14">6.3.2.4</ecNumber>
    </recommendedName>
    <alternativeName>
        <fullName evidence="14">D-Ala-D-Ala ligase</fullName>
    </alternativeName>
    <alternativeName>
        <fullName evidence="14">D-alanylalanine synthetase</fullName>
    </alternativeName>
</protein>
<dbReference type="SUPFAM" id="SSF52440">
    <property type="entry name" value="PreATP-grasp domain"/>
    <property type="match status" value="1"/>
</dbReference>
<keyword evidence="11" id="KW-0464">Manganese</keyword>
<dbReference type="HAMAP" id="MF_00047">
    <property type="entry name" value="Dala_Dala_lig"/>
    <property type="match status" value="1"/>
</dbReference>
<comment type="catalytic activity">
    <reaction evidence="13 14">
        <text>2 D-alanine + ATP = D-alanyl-D-alanine + ADP + phosphate + H(+)</text>
        <dbReference type="Rhea" id="RHEA:11224"/>
        <dbReference type="ChEBI" id="CHEBI:15378"/>
        <dbReference type="ChEBI" id="CHEBI:30616"/>
        <dbReference type="ChEBI" id="CHEBI:43474"/>
        <dbReference type="ChEBI" id="CHEBI:57416"/>
        <dbReference type="ChEBI" id="CHEBI:57822"/>
        <dbReference type="ChEBI" id="CHEBI:456216"/>
        <dbReference type="EC" id="6.3.2.4"/>
    </reaction>
</comment>
<evidence type="ECO:0000256" key="2">
    <source>
        <dbReference type="ARBA" id="ARBA00001946"/>
    </source>
</evidence>
<evidence type="ECO:0000256" key="3">
    <source>
        <dbReference type="ARBA" id="ARBA00010871"/>
    </source>
</evidence>
<dbReference type="EC" id="6.3.2.4" evidence="14"/>
<dbReference type="PANTHER" id="PTHR23132:SF25">
    <property type="entry name" value="D-ALANINE--D-ALANINE LIGASE A"/>
    <property type="match status" value="1"/>
</dbReference>
<dbReference type="SUPFAM" id="SSF56059">
    <property type="entry name" value="Glutathione synthetase ATP-binding domain-like"/>
    <property type="match status" value="1"/>
</dbReference>
<keyword evidence="8" id="KW-0460">Magnesium</keyword>
<reference evidence="18" key="1">
    <citation type="journal article" date="2019" name="Int. J. Syst. Evol. Microbiol.">
        <title>The Global Catalogue of Microorganisms (GCM) 10K type strain sequencing project: providing services to taxonomists for standard genome sequencing and annotation.</title>
        <authorList>
            <consortium name="The Broad Institute Genomics Platform"/>
            <consortium name="The Broad Institute Genome Sequencing Center for Infectious Disease"/>
            <person name="Wu L."/>
            <person name="Ma J."/>
        </authorList>
    </citation>
    <scope>NUCLEOTIDE SEQUENCE [LARGE SCALE GENOMIC DNA]</scope>
    <source>
        <strain evidence="18">CGMCC 1.15111</strain>
    </source>
</reference>
<comment type="subcellular location">
    <subcellularLocation>
        <location evidence="14">Cytoplasm</location>
    </subcellularLocation>
</comment>
<dbReference type="InterPro" id="IPR013815">
    <property type="entry name" value="ATP_grasp_subdomain_1"/>
</dbReference>
<organism evidence="17 18">
    <name type="scientific">Roseivirga thermotolerans</name>
    <dbReference type="NCBI Taxonomy" id="1758176"/>
    <lineage>
        <taxon>Bacteria</taxon>
        <taxon>Pseudomonadati</taxon>
        <taxon>Bacteroidota</taxon>
        <taxon>Cytophagia</taxon>
        <taxon>Cytophagales</taxon>
        <taxon>Roseivirgaceae</taxon>
        <taxon>Roseivirga</taxon>
    </lineage>
</organism>
<keyword evidence="7 15" id="KW-0067">ATP-binding</keyword>
<keyword evidence="12 14" id="KW-0961">Cell wall biogenesis/degradation</keyword>
<keyword evidence="4 14" id="KW-0436">Ligase</keyword>
<comment type="cofactor">
    <cofactor evidence="2">
        <name>Mg(2+)</name>
        <dbReference type="ChEBI" id="CHEBI:18420"/>
    </cofactor>
</comment>
<evidence type="ECO:0000256" key="15">
    <source>
        <dbReference type="PROSITE-ProRule" id="PRU00409"/>
    </source>
</evidence>
<dbReference type="InterPro" id="IPR011127">
    <property type="entry name" value="Dala_Dala_lig_N"/>
</dbReference>
<gene>
    <name evidence="17" type="primary">ddlA</name>
    <name evidence="14" type="synonym">ddl</name>
    <name evidence="17" type="ORF">GCM10011340_26580</name>
</gene>
<keyword evidence="10 14" id="KW-0573">Peptidoglycan synthesis</keyword>
<evidence type="ECO:0000256" key="1">
    <source>
        <dbReference type="ARBA" id="ARBA00001936"/>
    </source>
</evidence>
<dbReference type="Gene3D" id="3.30.1490.20">
    <property type="entry name" value="ATP-grasp fold, A domain"/>
    <property type="match status" value="1"/>
</dbReference>
<evidence type="ECO:0000259" key="16">
    <source>
        <dbReference type="PROSITE" id="PS50975"/>
    </source>
</evidence>
<evidence type="ECO:0000256" key="10">
    <source>
        <dbReference type="ARBA" id="ARBA00022984"/>
    </source>
</evidence>
<evidence type="ECO:0000256" key="13">
    <source>
        <dbReference type="ARBA" id="ARBA00047614"/>
    </source>
</evidence>
<evidence type="ECO:0000256" key="4">
    <source>
        <dbReference type="ARBA" id="ARBA00022598"/>
    </source>
</evidence>
<dbReference type="NCBIfam" id="NF002528">
    <property type="entry name" value="PRK01966.1-4"/>
    <property type="match status" value="1"/>
</dbReference>
<evidence type="ECO:0000256" key="8">
    <source>
        <dbReference type="ARBA" id="ARBA00022842"/>
    </source>
</evidence>
<proteinExistence type="inferred from homology"/>
<keyword evidence="18" id="KW-1185">Reference proteome</keyword>
<keyword evidence="5" id="KW-0479">Metal-binding</keyword>
<dbReference type="Gene3D" id="3.40.50.20">
    <property type="match status" value="1"/>
</dbReference>
<dbReference type="PROSITE" id="PS50975">
    <property type="entry name" value="ATP_GRASP"/>
    <property type="match status" value="1"/>
</dbReference>
<dbReference type="PROSITE" id="PS00844">
    <property type="entry name" value="DALA_DALA_LIGASE_2"/>
    <property type="match status" value="1"/>
</dbReference>
<evidence type="ECO:0000256" key="11">
    <source>
        <dbReference type="ARBA" id="ARBA00023211"/>
    </source>
</evidence>
<dbReference type="InterPro" id="IPR000291">
    <property type="entry name" value="D-Ala_lig_Van_CS"/>
</dbReference>
<dbReference type="Gene3D" id="3.30.470.20">
    <property type="entry name" value="ATP-grasp fold, B domain"/>
    <property type="match status" value="1"/>
</dbReference>
<dbReference type="PROSITE" id="PS00843">
    <property type="entry name" value="DALA_DALA_LIGASE_1"/>
    <property type="match status" value="1"/>
</dbReference>
<comment type="similarity">
    <text evidence="3 14">Belongs to the D-alanine--D-alanine ligase family.</text>
</comment>
<dbReference type="InterPro" id="IPR005905">
    <property type="entry name" value="D_ala_D_ala"/>
</dbReference>
<evidence type="ECO:0000256" key="7">
    <source>
        <dbReference type="ARBA" id="ARBA00022840"/>
    </source>
</evidence>
<dbReference type="NCBIfam" id="TIGR01205">
    <property type="entry name" value="D_ala_D_alaTIGR"/>
    <property type="match status" value="1"/>
</dbReference>
<evidence type="ECO:0000256" key="6">
    <source>
        <dbReference type="ARBA" id="ARBA00022741"/>
    </source>
</evidence>
<accession>A0ABQ3I704</accession>
<dbReference type="InterPro" id="IPR011761">
    <property type="entry name" value="ATP-grasp"/>
</dbReference>
<dbReference type="Pfam" id="PF01820">
    <property type="entry name" value="Dala_Dala_lig_N"/>
    <property type="match status" value="1"/>
</dbReference>
<evidence type="ECO:0000256" key="9">
    <source>
        <dbReference type="ARBA" id="ARBA00022960"/>
    </source>
</evidence>
<name>A0ABQ3I704_9BACT</name>
<evidence type="ECO:0000256" key="5">
    <source>
        <dbReference type="ARBA" id="ARBA00022723"/>
    </source>
</evidence>